<name>A0ABR1RCW8_9PEZI</name>
<feature type="region of interest" description="Disordered" evidence="1">
    <location>
        <begin position="199"/>
        <end position="218"/>
    </location>
</feature>
<sequence length="374" mass="42229">MDPPAITLTYLGNDPPPRGADQPEHIHKYYPVAQVAKREIEQRMRQAEHAPDLRHRMEAMQEQAQLRAFHGFLRCAEFDGGIRTDRDYLDLYDPDPEGYPGCDFLAVHAWFCRVGPELTVSELLSGRAIKTLLNLAGNKSLFSAWAECRVNIRPLPCVRPEDEGKRLEVQFLRFNDEDPLFLSGDSIYEASGQLATDGLEAATGSPRGTASPPRIRPGDVYVLETSDPENHPLPSRDVVNIQYHLHAIRHGLESRDTLQRLFGGPPPQDVGHPFSSSCRRDGPSFDDNLIGMAVSEGILPPEDGAKWTAAIDFANWGRRLREEAERMARLREFMPDNEEDEEDGNGEDDEYEEDEETTCDLYFVNNTRIMPVLI</sequence>
<protein>
    <recommendedName>
        <fullName evidence="4">HNH nuclease domain-containing protein</fullName>
    </recommendedName>
</protein>
<keyword evidence="3" id="KW-1185">Reference proteome</keyword>
<reference evidence="2 3" key="1">
    <citation type="submission" date="2023-01" db="EMBL/GenBank/DDBJ databases">
        <title>Analysis of 21 Apiospora genomes using comparative genomics revels a genus with tremendous synthesis potential of carbohydrate active enzymes and secondary metabolites.</title>
        <authorList>
            <person name="Sorensen T."/>
        </authorList>
    </citation>
    <scope>NUCLEOTIDE SEQUENCE [LARGE SCALE GENOMIC DNA]</scope>
    <source>
        <strain evidence="2 3">CBS 20057</strain>
    </source>
</reference>
<feature type="region of interest" description="Disordered" evidence="1">
    <location>
        <begin position="330"/>
        <end position="357"/>
    </location>
</feature>
<evidence type="ECO:0000313" key="3">
    <source>
        <dbReference type="Proteomes" id="UP001396898"/>
    </source>
</evidence>
<proteinExistence type="predicted"/>
<evidence type="ECO:0000313" key="2">
    <source>
        <dbReference type="EMBL" id="KAK8008073.1"/>
    </source>
</evidence>
<dbReference type="EMBL" id="JAQQWI010000016">
    <property type="protein sequence ID" value="KAK8008073.1"/>
    <property type="molecule type" value="Genomic_DNA"/>
</dbReference>
<evidence type="ECO:0000256" key="1">
    <source>
        <dbReference type="SAM" id="MobiDB-lite"/>
    </source>
</evidence>
<dbReference type="Proteomes" id="UP001396898">
    <property type="component" value="Unassembled WGS sequence"/>
</dbReference>
<comment type="caution">
    <text evidence="2">The sequence shown here is derived from an EMBL/GenBank/DDBJ whole genome shotgun (WGS) entry which is preliminary data.</text>
</comment>
<accession>A0ABR1RCW8</accession>
<feature type="compositionally biased region" description="Acidic residues" evidence="1">
    <location>
        <begin position="335"/>
        <end position="357"/>
    </location>
</feature>
<gene>
    <name evidence="2" type="ORF">PG991_010624</name>
</gene>
<organism evidence="2 3">
    <name type="scientific">Apiospora marii</name>
    <dbReference type="NCBI Taxonomy" id="335849"/>
    <lineage>
        <taxon>Eukaryota</taxon>
        <taxon>Fungi</taxon>
        <taxon>Dikarya</taxon>
        <taxon>Ascomycota</taxon>
        <taxon>Pezizomycotina</taxon>
        <taxon>Sordariomycetes</taxon>
        <taxon>Xylariomycetidae</taxon>
        <taxon>Amphisphaeriales</taxon>
        <taxon>Apiosporaceae</taxon>
        <taxon>Apiospora</taxon>
    </lineage>
</organism>
<evidence type="ECO:0008006" key="4">
    <source>
        <dbReference type="Google" id="ProtNLM"/>
    </source>
</evidence>